<feature type="transmembrane region" description="Helical" evidence="1">
    <location>
        <begin position="38"/>
        <end position="61"/>
    </location>
</feature>
<keyword evidence="1" id="KW-0472">Membrane</keyword>
<name>A0A4S8MUL7_DENBC</name>
<evidence type="ECO:0000313" key="2">
    <source>
        <dbReference type="EMBL" id="THV06927.1"/>
    </source>
</evidence>
<dbReference type="AlphaFoldDB" id="A0A4S8MUL7"/>
<reference evidence="2 3" key="1">
    <citation type="journal article" date="2019" name="Nat. Ecol. Evol.">
        <title>Megaphylogeny resolves global patterns of mushroom evolution.</title>
        <authorList>
            <person name="Varga T."/>
            <person name="Krizsan K."/>
            <person name="Foldi C."/>
            <person name="Dima B."/>
            <person name="Sanchez-Garcia M."/>
            <person name="Sanchez-Ramirez S."/>
            <person name="Szollosi G.J."/>
            <person name="Szarkandi J.G."/>
            <person name="Papp V."/>
            <person name="Albert L."/>
            <person name="Andreopoulos W."/>
            <person name="Angelini C."/>
            <person name="Antonin V."/>
            <person name="Barry K.W."/>
            <person name="Bougher N.L."/>
            <person name="Buchanan P."/>
            <person name="Buyck B."/>
            <person name="Bense V."/>
            <person name="Catcheside P."/>
            <person name="Chovatia M."/>
            <person name="Cooper J."/>
            <person name="Damon W."/>
            <person name="Desjardin D."/>
            <person name="Finy P."/>
            <person name="Geml J."/>
            <person name="Haridas S."/>
            <person name="Hughes K."/>
            <person name="Justo A."/>
            <person name="Karasinski D."/>
            <person name="Kautmanova I."/>
            <person name="Kiss B."/>
            <person name="Kocsube S."/>
            <person name="Kotiranta H."/>
            <person name="LaButti K.M."/>
            <person name="Lechner B.E."/>
            <person name="Liimatainen K."/>
            <person name="Lipzen A."/>
            <person name="Lukacs Z."/>
            <person name="Mihaltcheva S."/>
            <person name="Morgado L.N."/>
            <person name="Niskanen T."/>
            <person name="Noordeloos M.E."/>
            <person name="Ohm R.A."/>
            <person name="Ortiz-Santana B."/>
            <person name="Ovrebo C."/>
            <person name="Racz N."/>
            <person name="Riley R."/>
            <person name="Savchenko A."/>
            <person name="Shiryaev A."/>
            <person name="Soop K."/>
            <person name="Spirin V."/>
            <person name="Szebenyi C."/>
            <person name="Tomsovsky M."/>
            <person name="Tulloss R.E."/>
            <person name="Uehling J."/>
            <person name="Grigoriev I.V."/>
            <person name="Vagvolgyi C."/>
            <person name="Papp T."/>
            <person name="Martin F.M."/>
            <person name="Miettinen O."/>
            <person name="Hibbett D.S."/>
            <person name="Nagy L.G."/>
        </authorList>
    </citation>
    <scope>NUCLEOTIDE SEQUENCE [LARGE SCALE GENOMIC DNA]</scope>
    <source>
        <strain evidence="2 3">CBS 962.96</strain>
    </source>
</reference>
<evidence type="ECO:0000256" key="1">
    <source>
        <dbReference type="SAM" id="Phobius"/>
    </source>
</evidence>
<keyword evidence="3" id="KW-1185">Reference proteome</keyword>
<keyword evidence="1" id="KW-1133">Transmembrane helix</keyword>
<gene>
    <name evidence="2" type="ORF">K435DRAFT_789028</name>
</gene>
<protein>
    <submittedName>
        <fullName evidence="2">Uncharacterized protein</fullName>
    </submittedName>
</protein>
<organism evidence="2 3">
    <name type="scientific">Dendrothele bispora (strain CBS 962.96)</name>
    <dbReference type="NCBI Taxonomy" id="1314807"/>
    <lineage>
        <taxon>Eukaryota</taxon>
        <taxon>Fungi</taxon>
        <taxon>Dikarya</taxon>
        <taxon>Basidiomycota</taxon>
        <taxon>Agaricomycotina</taxon>
        <taxon>Agaricomycetes</taxon>
        <taxon>Agaricomycetidae</taxon>
        <taxon>Agaricales</taxon>
        <taxon>Agaricales incertae sedis</taxon>
        <taxon>Dendrothele</taxon>
    </lineage>
</organism>
<dbReference type="EMBL" id="ML179040">
    <property type="protein sequence ID" value="THV06927.1"/>
    <property type="molecule type" value="Genomic_DNA"/>
</dbReference>
<keyword evidence="1" id="KW-0812">Transmembrane</keyword>
<proteinExistence type="predicted"/>
<evidence type="ECO:0000313" key="3">
    <source>
        <dbReference type="Proteomes" id="UP000297245"/>
    </source>
</evidence>
<dbReference type="Proteomes" id="UP000297245">
    <property type="component" value="Unassembled WGS sequence"/>
</dbReference>
<accession>A0A4S8MUL7</accession>
<sequence>MNSKISKQFKLDRADAVDAQFLRDDFPKQRKPKLKEKIFTLSAVNGIRISNLLMYTIFVFVPRPKGHLMKSNNSSFLVTTIRGSDGTPPYSSVHLQFTGNVRTVKRARHSEYSLITRHPYFTADCRIEGQSIITSEFDFLETFNRIKVDQDYRAAKDEDFRGHRNLSTA</sequence>